<feature type="chain" id="PRO_5030874959" description="Lipoprotein" evidence="1">
    <location>
        <begin position="23"/>
        <end position="160"/>
    </location>
</feature>
<dbReference type="AlphaFoldDB" id="A0A7V7PM07"/>
<dbReference type="Proteomes" id="UP000432089">
    <property type="component" value="Unassembled WGS sequence"/>
</dbReference>
<dbReference type="PROSITE" id="PS51257">
    <property type="entry name" value="PROKAR_LIPOPROTEIN"/>
    <property type="match status" value="1"/>
</dbReference>
<gene>
    <name evidence="2" type="ORF">F6X38_17820</name>
</gene>
<name>A0A7V7PM07_9HYPH</name>
<keyword evidence="1" id="KW-0732">Signal</keyword>
<dbReference type="EMBL" id="VZDO01000016">
    <property type="protein sequence ID" value="KAB0677533.1"/>
    <property type="molecule type" value="Genomic_DNA"/>
</dbReference>
<evidence type="ECO:0000313" key="2">
    <source>
        <dbReference type="EMBL" id="KAB0677533.1"/>
    </source>
</evidence>
<reference evidence="2 3" key="1">
    <citation type="submission" date="2019-09" db="EMBL/GenBank/DDBJ databases">
        <title>YIM 132180 draft genome.</title>
        <authorList>
            <person name="Zhang K."/>
        </authorList>
    </citation>
    <scope>NUCLEOTIDE SEQUENCE [LARGE SCALE GENOMIC DNA]</scope>
    <source>
        <strain evidence="2 3">YIM 132180</strain>
    </source>
</reference>
<keyword evidence="3" id="KW-1185">Reference proteome</keyword>
<dbReference type="RefSeq" id="WP_150972023.1">
    <property type="nucleotide sequence ID" value="NZ_VZDO01000016.1"/>
</dbReference>
<accession>A0A7V7PM07</accession>
<evidence type="ECO:0000313" key="3">
    <source>
        <dbReference type="Proteomes" id="UP000432089"/>
    </source>
</evidence>
<sequence length="160" mass="17165">MVRLRRAARPTLAILSSAVLSACATSHSFNDVEVARSALLGFTQEDIRMCAGFPSRTSEDGNTAIWSYESTERSGGVNLSAPIFFGAASTNLSLPSGGSCRAQFRFVDGLVDRIAYAGDNDSARGRDTLCTPIVDDCLTYGRSYGKGRYAEKQRPPPNAD</sequence>
<feature type="signal peptide" evidence="1">
    <location>
        <begin position="1"/>
        <end position="22"/>
    </location>
</feature>
<organism evidence="2 3">
    <name type="scientific">Plantimonas leprariae</name>
    <dbReference type="NCBI Taxonomy" id="2615207"/>
    <lineage>
        <taxon>Bacteria</taxon>
        <taxon>Pseudomonadati</taxon>
        <taxon>Pseudomonadota</taxon>
        <taxon>Alphaproteobacteria</taxon>
        <taxon>Hyphomicrobiales</taxon>
        <taxon>Aurantimonadaceae</taxon>
        <taxon>Plantimonas</taxon>
    </lineage>
</organism>
<evidence type="ECO:0000256" key="1">
    <source>
        <dbReference type="SAM" id="SignalP"/>
    </source>
</evidence>
<comment type="caution">
    <text evidence="2">The sequence shown here is derived from an EMBL/GenBank/DDBJ whole genome shotgun (WGS) entry which is preliminary data.</text>
</comment>
<proteinExistence type="predicted"/>
<evidence type="ECO:0008006" key="4">
    <source>
        <dbReference type="Google" id="ProtNLM"/>
    </source>
</evidence>
<protein>
    <recommendedName>
        <fullName evidence="4">Lipoprotein</fullName>
    </recommendedName>
</protein>